<accession>K0SEV3</accession>
<feature type="domain" description="RRM" evidence="5">
    <location>
        <begin position="21"/>
        <end position="98"/>
    </location>
</feature>
<dbReference type="GO" id="GO:0006417">
    <property type="term" value="P:regulation of translation"/>
    <property type="evidence" value="ECO:0007669"/>
    <property type="project" value="TreeGrafter"/>
</dbReference>
<dbReference type="GO" id="GO:0003729">
    <property type="term" value="F:mRNA binding"/>
    <property type="evidence" value="ECO:0007669"/>
    <property type="project" value="TreeGrafter"/>
</dbReference>
<dbReference type="InterPro" id="IPR000504">
    <property type="entry name" value="RRM_dom"/>
</dbReference>
<evidence type="ECO:0000256" key="1">
    <source>
        <dbReference type="ARBA" id="ARBA00022737"/>
    </source>
</evidence>
<dbReference type="PANTHER" id="PTHR48032:SF6">
    <property type="entry name" value="RNA-BINDING (RRM_RBD_RNP MOTIFS) FAMILY PROTEIN"/>
    <property type="match status" value="1"/>
</dbReference>
<keyword evidence="1" id="KW-0677">Repeat</keyword>
<comment type="caution">
    <text evidence="6">The sequence shown here is derived from an EMBL/GenBank/DDBJ whole genome shotgun (WGS) entry which is preliminary data.</text>
</comment>
<evidence type="ECO:0000313" key="7">
    <source>
        <dbReference type="Proteomes" id="UP000266841"/>
    </source>
</evidence>
<dbReference type="InterPro" id="IPR035979">
    <property type="entry name" value="RBD_domain_sf"/>
</dbReference>
<dbReference type="Pfam" id="PF00076">
    <property type="entry name" value="RRM_1"/>
    <property type="match status" value="2"/>
</dbReference>
<evidence type="ECO:0000259" key="5">
    <source>
        <dbReference type="PROSITE" id="PS50102"/>
    </source>
</evidence>
<evidence type="ECO:0000256" key="2">
    <source>
        <dbReference type="ARBA" id="ARBA00022884"/>
    </source>
</evidence>
<evidence type="ECO:0000256" key="4">
    <source>
        <dbReference type="SAM" id="MobiDB-lite"/>
    </source>
</evidence>
<organism evidence="6 7">
    <name type="scientific">Thalassiosira oceanica</name>
    <name type="common">Marine diatom</name>
    <dbReference type="NCBI Taxonomy" id="159749"/>
    <lineage>
        <taxon>Eukaryota</taxon>
        <taxon>Sar</taxon>
        <taxon>Stramenopiles</taxon>
        <taxon>Ochrophyta</taxon>
        <taxon>Bacillariophyta</taxon>
        <taxon>Coscinodiscophyceae</taxon>
        <taxon>Thalassiosirophycidae</taxon>
        <taxon>Thalassiosirales</taxon>
        <taxon>Thalassiosiraceae</taxon>
        <taxon>Thalassiosira</taxon>
    </lineage>
</organism>
<feature type="region of interest" description="Disordered" evidence="4">
    <location>
        <begin position="1"/>
        <end position="20"/>
    </location>
</feature>
<dbReference type="SUPFAM" id="SSF54928">
    <property type="entry name" value="RNA-binding domain, RBD"/>
    <property type="match status" value="2"/>
</dbReference>
<dbReference type="OrthoDB" id="1875751at2759"/>
<dbReference type="PANTHER" id="PTHR48032">
    <property type="entry name" value="RNA-BINDING PROTEIN MUSASHI HOMOLOG RBP6"/>
    <property type="match status" value="1"/>
</dbReference>
<dbReference type="Gene3D" id="3.30.70.330">
    <property type="match status" value="2"/>
</dbReference>
<feature type="domain" description="RRM" evidence="5">
    <location>
        <begin position="133"/>
        <end position="211"/>
    </location>
</feature>
<dbReference type="AlphaFoldDB" id="K0SEV3"/>
<name>K0SEV3_THAOC</name>
<evidence type="ECO:0000256" key="3">
    <source>
        <dbReference type="PROSITE-ProRule" id="PRU00176"/>
    </source>
</evidence>
<keyword evidence="7" id="KW-1185">Reference proteome</keyword>
<keyword evidence="2 3" id="KW-0694">RNA-binding</keyword>
<feature type="compositionally biased region" description="Basic residues" evidence="4">
    <location>
        <begin position="1"/>
        <end position="11"/>
    </location>
</feature>
<sequence>MNNTSRFHHSQSNRTSQHDEAKIFVGGLSWQTTEETLRYHFEQYGEVQSVEVMRDRNTGDPRGFAFVVFKADETVDLILRNKPHEINHKVVDVKRAQARGVAPPSIHGGNAGDPIVKHEENGNKHLTPEERMNKVFVGGLPMHVDQAGLKDFFSVFGPVVDSIVMMDLVNNRSRGFGFVTYADGSGGAQKALEAQPIDMFGKMVEVKLATPRGGNNNSGNAHGGHHGGGYHRNKPIMASTSTGEFAGLASSYGRAGWRAGYGSKAFGKAGWAVKGWDDGGDAPDRTGFSFSMIDGGGAVAMNNDGSGERPTKRSRH</sequence>
<dbReference type="OMA" id="ASRECPH"/>
<protein>
    <recommendedName>
        <fullName evidence="5">RRM domain-containing protein</fullName>
    </recommendedName>
</protein>
<dbReference type="eggNOG" id="KOG4205">
    <property type="taxonomic scope" value="Eukaryota"/>
</dbReference>
<proteinExistence type="predicted"/>
<reference evidence="6 7" key="1">
    <citation type="journal article" date="2012" name="Genome Biol.">
        <title>Genome and low-iron response of an oceanic diatom adapted to chronic iron limitation.</title>
        <authorList>
            <person name="Lommer M."/>
            <person name="Specht M."/>
            <person name="Roy A.S."/>
            <person name="Kraemer L."/>
            <person name="Andreson R."/>
            <person name="Gutowska M.A."/>
            <person name="Wolf J."/>
            <person name="Bergner S.V."/>
            <person name="Schilhabel M.B."/>
            <person name="Klostermeier U.C."/>
            <person name="Beiko R.G."/>
            <person name="Rosenstiel P."/>
            <person name="Hippler M."/>
            <person name="Laroche J."/>
        </authorList>
    </citation>
    <scope>NUCLEOTIDE SEQUENCE [LARGE SCALE GENOMIC DNA]</scope>
    <source>
        <strain evidence="6 7">CCMP1005</strain>
    </source>
</reference>
<gene>
    <name evidence="6" type="ORF">THAOC_15808</name>
</gene>
<dbReference type="SMART" id="SM00360">
    <property type="entry name" value="RRM"/>
    <property type="match status" value="2"/>
</dbReference>
<dbReference type="Proteomes" id="UP000266841">
    <property type="component" value="Unassembled WGS sequence"/>
</dbReference>
<dbReference type="InterPro" id="IPR012677">
    <property type="entry name" value="Nucleotide-bd_a/b_plait_sf"/>
</dbReference>
<dbReference type="EMBL" id="AGNL01018193">
    <property type="protein sequence ID" value="EJK63524.1"/>
    <property type="molecule type" value="Genomic_DNA"/>
</dbReference>
<dbReference type="PROSITE" id="PS50102">
    <property type="entry name" value="RRM"/>
    <property type="match status" value="2"/>
</dbReference>
<evidence type="ECO:0000313" key="6">
    <source>
        <dbReference type="EMBL" id="EJK63524.1"/>
    </source>
</evidence>